<dbReference type="Proteomes" id="UP000078561">
    <property type="component" value="Unassembled WGS sequence"/>
</dbReference>
<name>A0A168PV56_ABSGL</name>
<organism evidence="2">
    <name type="scientific">Absidia glauca</name>
    <name type="common">Pin mould</name>
    <dbReference type="NCBI Taxonomy" id="4829"/>
    <lineage>
        <taxon>Eukaryota</taxon>
        <taxon>Fungi</taxon>
        <taxon>Fungi incertae sedis</taxon>
        <taxon>Mucoromycota</taxon>
        <taxon>Mucoromycotina</taxon>
        <taxon>Mucoromycetes</taxon>
        <taxon>Mucorales</taxon>
        <taxon>Cunninghamellaceae</taxon>
        <taxon>Absidia</taxon>
    </lineage>
</organism>
<evidence type="ECO:0000256" key="1">
    <source>
        <dbReference type="SAM" id="SignalP"/>
    </source>
</evidence>
<dbReference type="AlphaFoldDB" id="A0A168PV56"/>
<dbReference type="OrthoDB" id="10481096at2759"/>
<protein>
    <submittedName>
        <fullName evidence="2">Uncharacterized protein</fullName>
    </submittedName>
</protein>
<reference evidence="2" key="1">
    <citation type="submission" date="2016-04" db="EMBL/GenBank/DDBJ databases">
        <authorList>
            <person name="Evans L.H."/>
            <person name="Alamgir A."/>
            <person name="Owens N."/>
            <person name="Weber N.D."/>
            <person name="Virtaneva K."/>
            <person name="Barbian K."/>
            <person name="Babar A."/>
            <person name="Rosenke K."/>
        </authorList>
    </citation>
    <scope>NUCLEOTIDE SEQUENCE [LARGE SCALE GENOMIC DNA]</scope>
    <source>
        <strain evidence="2">CBS 101.48</strain>
    </source>
</reference>
<sequence length="214" mass="23221">MKFNILAISAAVLVFQQVVFAAPADTAMPVEDLATVNHDVANNEQVAAQIEDAVTMNLNAPTSANDNALEADLITHYGWDKKSTQVLTTFLDTIDRLGDMVGPENLDAKSAGLLADFQAQARQLIAQAGYEYRQLADNRRVLTRLSTSESAVHEESLIGDLLSPLLNGLKDLLTNLKKSFSGSDIISKVLNKVIDLLIKIATKLSDMLNKPKSL</sequence>
<feature type="signal peptide" evidence="1">
    <location>
        <begin position="1"/>
        <end position="21"/>
    </location>
</feature>
<evidence type="ECO:0000313" key="3">
    <source>
        <dbReference type="Proteomes" id="UP000078561"/>
    </source>
</evidence>
<evidence type="ECO:0000313" key="2">
    <source>
        <dbReference type="EMBL" id="SAM03034.1"/>
    </source>
</evidence>
<dbReference type="InParanoid" id="A0A168PV56"/>
<feature type="chain" id="PRO_5007899718" evidence="1">
    <location>
        <begin position="22"/>
        <end position="214"/>
    </location>
</feature>
<keyword evidence="1" id="KW-0732">Signal</keyword>
<keyword evidence="3" id="KW-1185">Reference proteome</keyword>
<accession>A0A168PV56</accession>
<dbReference type="EMBL" id="LT554031">
    <property type="protein sequence ID" value="SAM03034.1"/>
    <property type="molecule type" value="Genomic_DNA"/>
</dbReference>
<proteinExistence type="predicted"/>
<gene>
    <name evidence="2" type="primary">ABSGL_08851.1 scaffold 10450</name>
</gene>